<keyword evidence="1" id="KW-0347">Helicase</keyword>
<sequence>MNKLQQAAIDISLEGHNLLLLGSAGTGKSFVVNEIAKQLKARGKTVQITCSTGIACNVYKENACTIHKFTGISDGRYGPTEIVDVLKNNQKYNINKVDTVILDECSMISEQVFNTILQVFQMKDPSAVFGGVQIIFCGDFFQLPPVANTSYGDTGKYCFQSKYFKSVFPHRESFTKAINEISHGKSSQESEQFILELSRPLTLQEGSRSVKLFSRNDYVDDNNRKCLINFPGTIFEFRSTDTGRAKDLAKLTAPRLLWIKKSCPVILLRNLSKTLVHGLSGYVSEVDDSGPVIIFPSVNLVTRIPKVKFTVYSQELNKDIAVRGKYPLKLGFGITIHKAQRMTLTSVEVDCRDIFKAGQLAVAMSRATASSGLRVINFHPRYIIPPTVCYGVHERAFPSHNSRY</sequence>
<comment type="similarity">
    <text evidence="1">Belongs to the helicase family.</text>
</comment>
<keyword evidence="1" id="KW-0227">DNA damage</keyword>
<dbReference type="PANTHER" id="PTHR47642:SF7">
    <property type="entry name" value="ATP-DEPENDENT DNA HELICASE PIF1"/>
    <property type="match status" value="1"/>
</dbReference>
<keyword evidence="1" id="KW-0067">ATP-binding</keyword>
<keyword evidence="1" id="KW-0234">DNA repair</keyword>
<protein>
    <recommendedName>
        <fullName evidence="1">ATP-dependent DNA helicase</fullName>
        <ecNumber evidence="1">5.6.2.3</ecNumber>
    </recommendedName>
</protein>
<gene>
    <name evidence="3" type="ORF">MAR_014078</name>
</gene>
<keyword evidence="1" id="KW-0233">DNA recombination</keyword>
<comment type="cofactor">
    <cofactor evidence="1">
        <name>Mg(2+)</name>
        <dbReference type="ChEBI" id="CHEBI:18420"/>
    </cofactor>
</comment>
<keyword evidence="4" id="KW-1185">Reference proteome</keyword>
<dbReference type="Pfam" id="PF05970">
    <property type="entry name" value="PIF1"/>
    <property type="match status" value="1"/>
</dbReference>
<dbReference type="SUPFAM" id="SSF52540">
    <property type="entry name" value="P-loop containing nucleoside triphosphate hydrolases"/>
    <property type="match status" value="2"/>
</dbReference>
<dbReference type="InterPro" id="IPR027417">
    <property type="entry name" value="P-loop_NTPase"/>
</dbReference>
<dbReference type="InterPro" id="IPR010285">
    <property type="entry name" value="DNA_helicase_pif1-like_DEAD"/>
</dbReference>
<evidence type="ECO:0000259" key="2">
    <source>
        <dbReference type="Pfam" id="PF05970"/>
    </source>
</evidence>
<keyword evidence="1" id="KW-0547">Nucleotide-binding</keyword>
<keyword evidence="1" id="KW-0378">Hydrolase</keyword>
<comment type="catalytic activity">
    <reaction evidence="1">
        <text>ATP + H2O = ADP + phosphate + H(+)</text>
        <dbReference type="Rhea" id="RHEA:13065"/>
        <dbReference type="ChEBI" id="CHEBI:15377"/>
        <dbReference type="ChEBI" id="CHEBI:15378"/>
        <dbReference type="ChEBI" id="CHEBI:30616"/>
        <dbReference type="ChEBI" id="CHEBI:43474"/>
        <dbReference type="ChEBI" id="CHEBI:456216"/>
        <dbReference type="EC" id="5.6.2.3"/>
    </reaction>
</comment>
<dbReference type="PANTHER" id="PTHR47642">
    <property type="entry name" value="ATP-DEPENDENT DNA HELICASE"/>
    <property type="match status" value="1"/>
</dbReference>
<name>A0ABY7G4T1_MYAAR</name>
<dbReference type="EMBL" id="CP111026">
    <property type="protein sequence ID" value="WAR28374.1"/>
    <property type="molecule type" value="Genomic_DNA"/>
</dbReference>
<evidence type="ECO:0000313" key="4">
    <source>
        <dbReference type="Proteomes" id="UP001164746"/>
    </source>
</evidence>
<accession>A0ABY7G4T1</accession>
<dbReference type="Proteomes" id="UP001164746">
    <property type="component" value="Chromosome 15"/>
</dbReference>
<evidence type="ECO:0000256" key="1">
    <source>
        <dbReference type="RuleBase" id="RU363044"/>
    </source>
</evidence>
<dbReference type="InterPro" id="IPR051055">
    <property type="entry name" value="PIF1_helicase"/>
</dbReference>
<feature type="domain" description="DNA helicase Pif1-like DEAD-box helicase" evidence="2">
    <location>
        <begin position="11"/>
        <end position="151"/>
    </location>
</feature>
<evidence type="ECO:0000313" key="3">
    <source>
        <dbReference type="EMBL" id="WAR28374.1"/>
    </source>
</evidence>
<proteinExistence type="inferred from homology"/>
<reference evidence="3" key="1">
    <citation type="submission" date="2022-11" db="EMBL/GenBank/DDBJ databases">
        <title>Centuries of genome instability and evolution in soft-shell clam transmissible cancer (bioRxiv).</title>
        <authorList>
            <person name="Hart S.F.M."/>
            <person name="Yonemitsu M.A."/>
            <person name="Giersch R.M."/>
            <person name="Beal B.F."/>
            <person name="Arriagada G."/>
            <person name="Davis B.W."/>
            <person name="Ostrander E.A."/>
            <person name="Goff S.P."/>
            <person name="Metzger M.J."/>
        </authorList>
    </citation>
    <scope>NUCLEOTIDE SEQUENCE</scope>
    <source>
        <strain evidence="3">MELC-2E11</strain>
        <tissue evidence="3">Siphon/mantle</tissue>
    </source>
</reference>
<organism evidence="3 4">
    <name type="scientific">Mya arenaria</name>
    <name type="common">Soft-shell clam</name>
    <dbReference type="NCBI Taxonomy" id="6604"/>
    <lineage>
        <taxon>Eukaryota</taxon>
        <taxon>Metazoa</taxon>
        <taxon>Spiralia</taxon>
        <taxon>Lophotrochozoa</taxon>
        <taxon>Mollusca</taxon>
        <taxon>Bivalvia</taxon>
        <taxon>Autobranchia</taxon>
        <taxon>Heteroconchia</taxon>
        <taxon>Euheterodonta</taxon>
        <taxon>Imparidentia</taxon>
        <taxon>Neoheterodontei</taxon>
        <taxon>Myida</taxon>
        <taxon>Myoidea</taxon>
        <taxon>Myidae</taxon>
        <taxon>Mya</taxon>
    </lineage>
</organism>
<dbReference type="EC" id="5.6.2.3" evidence="1"/>
<dbReference type="Gene3D" id="3.40.50.300">
    <property type="entry name" value="P-loop containing nucleotide triphosphate hydrolases"/>
    <property type="match status" value="1"/>
</dbReference>